<evidence type="ECO:0000256" key="2">
    <source>
        <dbReference type="ARBA" id="ARBA00022695"/>
    </source>
</evidence>
<dbReference type="AlphaFoldDB" id="A0AAF0UP70"/>
<keyword evidence="4" id="KW-0255">Endonuclease</keyword>
<keyword evidence="1" id="KW-0808">Transferase</keyword>
<keyword evidence="5" id="KW-0378">Hydrolase</keyword>
<dbReference type="Pfam" id="PF17917">
    <property type="entry name" value="RT_RNaseH"/>
    <property type="match status" value="1"/>
</dbReference>
<evidence type="ECO:0000256" key="5">
    <source>
        <dbReference type="ARBA" id="ARBA00022801"/>
    </source>
</evidence>
<dbReference type="GO" id="GO:0003964">
    <property type="term" value="F:RNA-directed DNA polymerase activity"/>
    <property type="evidence" value="ECO:0007669"/>
    <property type="project" value="UniProtKB-KW"/>
</dbReference>
<protein>
    <recommendedName>
        <fullName evidence="7">Reverse transcriptase RNase H-like domain-containing protein</fullName>
    </recommendedName>
</protein>
<keyword evidence="9" id="KW-1185">Reference proteome</keyword>
<keyword evidence="6" id="KW-0695">RNA-directed DNA polymerase</keyword>
<keyword evidence="3" id="KW-0540">Nuclease</keyword>
<proteinExistence type="predicted"/>
<reference evidence="8" key="1">
    <citation type="submission" date="2023-08" db="EMBL/GenBank/DDBJ databases">
        <title>A de novo genome assembly of Solanum verrucosum Schlechtendal, a Mexican diploid species geographically isolated from the other diploid A-genome species in potato relatives.</title>
        <authorList>
            <person name="Hosaka K."/>
        </authorList>
    </citation>
    <scope>NUCLEOTIDE SEQUENCE</scope>
    <source>
        <tissue evidence="8">Young leaves</tissue>
    </source>
</reference>
<dbReference type="PANTHER" id="PTHR46148">
    <property type="entry name" value="CHROMO DOMAIN-CONTAINING PROTEIN"/>
    <property type="match status" value="1"/>
</dbReference>
<dbReference type="SUPFAM" id="SSF56672">
    <property type="entry name" value="DNA/RNA polymerases"/>
    <property type="match status" value="1"/>
</dbReference>
<gene>
    <name evidence="8" type="ORF">MTR67_043182</name>
</gene>
<accession>A0AAF0UP70</accession>
<evidence type="ECO:0000256" key="1">
    <source>
        <dbReference type="ARBA" id="ARBA00022679"/>
    </source>
</evidence>
<organism evidence="8 9">
    <name type="scientific">Solanum verrucosum</name>
    <dbReference type="NCBI Taxonomy" id="315347"/>
    <lineage>
        <taxon>Eukaryota</taxon>
        <taxon>Viridiplantae</taxon>
        <taxon>Streptophyta</taxon>
        <taxon>Embryophyta</taxon>
        <taxon>Tracheophyta</taxon>
        <taxon>Spermatophyta</taxon>
        <taxon>Magnoliopsida</taxon>
        <taxon>eudicotyledons</taxon>
        <taxon>Gunneridae</taxon>
        <taxon>Pentapetalae</taxon>
        <taxon>asterids</taxon>
        <taxon>lamiids</taxon>
        <taxon>Solanales</taxon>
        <taxon>Solanaceae</taxon>
        <taxon>Solanoideae</taxon>
        <taxon>Solaneae</taxon>
        <taxon>Solanum</taxon>
    </lineage>
</organism>
<dbReference type="Gene3D" id="3.30.70.270">
    <property type="match status" value="1"/>
</dbReference>
<dbReference type="EMBL" id="CP133621">
    <property type="protein sequence ID" value="WMV49797.1"/>
    <property type="molecule type" value="Genomic_DNA"/>
</dbReference>
<dbReference type="InterPro" id="IPR043502">
    <property type="entry name" value="DNA/RNA_pol_sf"/>
</dbReference>
<dbReference type="InterPro" id="IPR041373">
    <property type="entry name" value="RT_RNaseH"/>
</dbReference>
<dbReference type="Proteomes" id="UP001234989">
    <property type="component" value="Chromosome 10"/>
</dbReference>
<dbReference type="GO" id="GO:0016787">
    <property type="term" value="F:hydrolase activity"/>
    <property type="evidence" value="ECO:0007669"/>
    <property type="project" value="UniProtKB-KW"/>
</dbReference>
<dbReference type="GO" id="GO:0004519">
    <property type="term" value="F:endonuclease activity"/>
    <property type="evidence" value="ECO:0007669"/>
    <property type="project" value="UniProtKB-KW"/>
</dbReference>
<evidence type="ECO:0000259" key="7">
    <source>
        <dbReference type="Pfam" id="PF17917"/>
    </source>
</evidence>
<evidence type="ECO:0000313" key="8">
    <source>
        <dbReference type="EMBL" id="WMV49797.1"/>
    </source>
</evidence>
<feature type="domain" description="Reverse transcriptase RNase H-like" evidence="7">
    <location>
        <begin position="82"/>
        <end position="126"/>
    </location>
</feature>
<evidence type="ECO:0000256" key="3">
    <source>
        <dbReference type="ARBA" id="ARBA00022722"/>
    </source>
</evidence>
<name>A0AAF0UP70_SOLVR</name>
<evidence type="ECO:0000313" key="9">
    <source>
        <dbReference type="Proteomes" id="UP001234989"/>
    </source>
</evidence>
<dbReference type="InterPro" id="IPR043128">
    <property type="entry name" value="Rev_trsase/Diguanyl_cyclase"/>
</dbReference>
<evidence type="ECO:0000256" key="4">
    <source>
        <dbReference type="ARBA" id="ARBA00022759"/>
    </source>
</evidence>
<evidence type="ECO:0000256" key="6">
    <source>
        <dbReference type="ARBA" id="ARBA00022918"/>
    </source>
</evidence>
<dbReference type="PANTHER" id="PTHR46148:SF56">
    <property type="entry name" value="RETROTRANSPOSON PROTEIN"/>
    <property type="match status" value="1"/>
</dbReference>
<keyword evidence="2" id="KW-0548">Nucleotidyltransferase</keyword>
<sequence>MTLIYSRNKEDDVSDLRIVLQTLKDKELYPKFSKCEFCLEFVEFLGHIVFSKGIRVDTKKIEVVQNWTRRSFLGLAGYYGRVGLGCVLMHNGKVIAYASRQLKIHEKNYPTNDLELAVVDIQEDWHIAYELELLSELVAVHPVVTPQIRKKVLTPVFHVSMLKNCLGDPSLIVPTENIGIKDSLSYEDITPQILDHQVRKLRTKEVSSVKVLWRNKFVEEATWKDDKDMKNRYPHLFASEEIQN</sequence>